<protein>
    <submittedName>
        <fullName evidence="1">Uncharacterized protein</fullName>
    </submittedName>
</protein>
<dbReference type="AlphaFoldDB" id="A0A3E2XLA6"/>
<gene>
    <name evidence="1" type="ORF">DW747_08625</name>
</gene>
<dbReference type="RefSeq" id="WP_117540023.1">
    <property type="nucleotide sequence ID" value="NZ_QVFD01000007.1"/>
</dbReference>
<name>A0A3E2XLA6_9FIRM</name>
<evidence type="ECO:0000313" key="2">
    <source>
        <dbReference type="Proteomes" id="UP000261231"/>
    </source>
</evidence>
<evidence type="ECO:0000313" key="1">
    <source>
        <dbReference type="EMBL" id="RGC46963.1"/>
    </source>
</evidence>
<organism evidence="1 2">
    <name type="scientific">Coprococcus catus</name>
    <dbReference type="NCBI Taxonomy" id="116085"/>
    <lineage>
        <taxon>Bacteria</taxon>
        <taxon>Bacillati</taxon>
        <taxon>Bacillota</taxon>
        <taxon>Clostridia</taxon>
        <taxon>Lachnospirales</taxon>
        <taxon>Lachnospiraceae</taxon>
        <taxon>Coprococcus</taxon>
    </lineage>
</organism>
<accession>A0A3E2XLA6</accession>
<proteinExistence type="predicted"/>
<comment type="caution">
    <text evidence="1">The sequence shown here is derived from an EMBL/GenBank/DDBJ whole genome shotgun (WGS) entry which is preliminary data.</text>
</comment>
<dbReference type="EMBL" id="QVFD01000007">
    <property type="protein sequence ID" value="RGC46963.1"/>
    <property type="molecule type" value="Genomic_DNA"/>
</dbReference>
<reference evidence="1 2" key="1">
    <citation type="submission" date="2018-08" db="EMBL/GenBank/DDBJ databases">
        <title>A genome reference for cultivated species of the human gut microbiota.</title>
        <authorList>
            <person name="Zou Y."/>
            <person name="Xue W."/>
            <person name="Luo G."/>
        </authorList>
    </citation>
    <scope>NUCLEOTIDE SEQUENCE [LARGE SCALE GENOMIC DNA]</scope>
    <source>
        <strain evidence="1 2">AM28-39</strain>
    </source>
</reference>
<keyword evidence="2" id="KW-1185">Reference proteome</keyword>
<sequence length="122" mass="13935">MNNTNKDVLTKDVLTKDVLTAALNDYLLHIQIDPPEDVTPQVNAVKALINYISTNDNITADWVKSNWIILLPAIDYHRNSLKESIHNAILNNDEDKLSELRAENRNLQPFLNLLKPFRTLTS</sequence>
<dbReference type="OrthoDB" id="9962867at2"/>
<dbReference type="Proteomes" id="UP000261231">
    <property type="component" value="Unassembled WGS sequence"/>
</dbReference>